<dbReference type="Proteomes" id="UP000178873">
    <property type="component" value="Unassembled WGS sequence"/>
</dbReference>
<evidence type="ECO:0000256" key="3">
    <source>
        <dbReference type="ARBA" id="ARBA00022475"/>
    </source>
</evidence>
<keyword evidence="4 12" id="KW-0645">Protease</keyword>
<dbReference type="GO" id="GO:0005886">
    <property type="term" value="C:plasma membrane"/>
    <property type="evidence" value="ECO:0007669"/>
    <property type="project" value="UniProtKB-SubCell"/>
</dbReference>
<dbReference type="EC" id="3.4.24.-" evidence="12"/>
<dbReference type="Gene3D" id="3.30.2010.10">
    <property type="entry name" value="Metalloproteases ('zincins'), catalytic domain"/>
    <property type="match status" value="1"/>
</dbReference>
<keyword evidence="8 12" id="KW-0862">Zinc</keyword>
<evidence type="ECO:0000256" key="10">
    <source>
        <dbReference type="ARBA" id="ARBA00023049"/>
    </source>
</evidence>
<dbReference type="GO" id="GO:0004222">
    <property type="term" value="F:metalloendopeptidase activity"/>
    <property type="evidence" value="ECO:0007669"/>
    <property type="project" value="UniProtKB-UniRule"/>
</dbReference>
<evidence type="ECO:0000256" key="9">
    <source>
        <dbReference type="ARBA" id="ARBA00022989"/>
    </source>
</evidence>
<dbReference type="PANTHER" id="PTHR43221:SF1">
    <property type="entry name" value="PROTEASE HTPX"/>
    <property type="match status" value="1"/>
</dbReference>
<dbReference type="InterPro" id="IPR001915">
    <property type="entry name" value="Peptidase_M48"/>
</dbReference>
<evidence type="ECO:0000313" key="15">
    <source>
        <dbReference type="Proteomes" id="UP000178873"/>
    </source>
</evidence>
<evidence type="ECO:0000256" key="1">
    <source>
        <dbReference type="ARBA" id="ARBA00004651"/>
    </source>
</evidence>
<feature type="active site" evidence="12">
    <location>
        <position position="144"/>
    </location>
</feature>
<evidence type="ECO:0000313" key="14">
    <source>
        <dbReference type="EMBL" id="OHA18325.1"/>
    </source>
</evidence>
<evidence type="ECO:0000256" key="11">
    <source>
        <dbReference type="ARBA" id="ARBA00023136"/>
    </source>
</evidence>
<keyword evidence="3 12" id="KW-1003">Cell membrane</keyword>
<evidence type="ECO:0000256" key="12">
    <source>
        <dbReference type="HAMAP-Rule" id="MF_00188"/>
    </source>
</evidence>
<evidence type="ECO:0000256" key="8">
    <source>
        <dbReference type="ARBA" id="ARBA00022833"/>
    </source>
</evidence>
<proteinExistence type="inferred from homology"/>
<comment type="cofactor">
    <cofactor evidence="12">
        <name>Zn(2+)</name>
        <dbReference type="ChEBI" id="CHEBI:29105"/>
    </cofactor>
    <text evidence="12">Binds 1 zinc ion per subunit.</text>
</comment>
<feature type="binding site" evidence="12">
    <location>
        <position position="222"/>
    </location>
    <ligand>
        <name>Zn(2+)</name>
        <dbReference type="ChEBI" id="CHEBI:29105"/>
        <note>catalytic</note>
    </ligand>
</feature>
<evidence type="ECO:0000256" key="5">
    <source>
        <dbReference type="ARBA" id="ARBA00022692"/>
    </source>
</evidence>
<accession>A0A1G2M352</accession>
<keyword evidence="5 12" id="KW-0812">Transmembrane</keyword>
<sequence>MATLYTHIDSNIRKTWILMSVFFALVVGIGWFLSFYFQSVEILYFALFISVVTNIGSYWFSDKLVIAMTRARPVTREENPVLWNIVENLSITAGLPMPRLYIVEDSAPNAFATGRNKEHAALAVTSGLLTLLDRTELEGVIAHELSHIGNRDILVSTVVVVLAGLVVMVSDFFLRFHLLGGRSRDSRGGQAGAILFVVGIFSMILAPIIATVIKLAVSRKREFLADASGSLLTRYPEGLARALGKISQYGGKMQHASNATAHLFIANPFGSANTGRAGFFQKLFMTHPPVQERVKALLGDHGV</sequence>
<keyword evidence="11 12" id="KW-0472">Membrane</keyword>
<dbReference type="AlphaFoldDB" id="A0A1G2M352"/>
<feature type="binding site" evidence="12">
    <location>
        <position position="143"/>
    </location>
    <ligand>
        <name>Zn(2+)</name>
        <dbReference type="ChEBI" id="CHEBI:29105"/>
        <note>catalytic</note>
    </ligand>
</feature>
<evidence type="ECO:0000259" key="13">
    <source>
        <dbReference type="Pfam" id="PF01435"/>
    </source>
</evidence>
<comment type="similarity">
    <text evidence="2 12">Belongs to the peptidase M48B family.</text>
</comment>
<dbReference type="PANTHER" id="PTHR43221">
    <property type="entry name" value="PROTEASE HTPX"/>
    <property type="match status" value="1"/>
</dbReference>
<dbReference type="InterPro" id="IPR022919">
    <property type="entry name" value="Pept_M48_protease_HtpX"/>
</dbReference>
<feature type="transmembrane region" description="Helical" evidence="12">
    <location>
        <begin position="153"/>
        <end position="174"/>
    </location>
</feature>
<dbReference type="EMBL" id="MHRF01000007">
    <property type="protein sequence ID" value="OHA18325.1"/>
    <property type="molecule type" value="Genomic_DNA"/>
</dbReference>
<dbReference type="GO" id="GO:0006508">
    <property type="term" value="P:proteolysis"/>
    <property type="evidence" value="ECO:0007669"/>
    <property type="project" value="UniProtKB-KW"/>
</dbReference>
<keyword evidence="7 12" id="KW-0378">Hydrolase</keyword>
<gene>
    <name evidence="12" type="primary">htpX</name>
    <name evidence="14" type="ORF">A2664_02585</name>
</gene>
<keyword evidence="6 12" id="KW-0479">Metal-binding</keyword>
<feature type="transmembrane region" description="Helical" evidence="12">
    <location>
        <begin position="42"/>
        <end position="60"/>
    </location>
</feature>
<evidence type="ECO:0000256" key="7">
    <source>
        <dbReference type="ARBA" id="ARBA00022801"/>
    </source>
</evidence>
<feature type="domain" description="Peptidase M48" evidence="13">
    <location>
        <begin position="79"/>
        <end position="298"/>
    </location>
</feature>
<dbReference type="GO" id="GO:0008270">
    <property type="term" value="F:zinc ion binding"/>
    <property type="evidence" value="ECO:0007669"/>
    <property type="project" value="UniProtKB-UniRule"/>
</dbReference>
<dbReference type="HAMAP" id="MF_00188">
    <property type="entry name" value="Pept_M48_protease_HtpX"/>
    <property type="match status" value="1"/>
</dbReference>
<evidence type="ECO:0000256" key="6">
    <source>
        <dbReference type="ARBA" id="ARBA00022723"/>
    </source>
</evidence>
<comment type="caution">
    <text evidence="14">The sequence shown here is derived from an EMBL/GenBank/DDBJ whole genome shotgun (WGS) entry which is preliminary data.</text>
</comment>
<feature type="binding site" evidence="12">
    <location>
        <position position="147"/>
    </location>
    <ligand>
        <name>Zn(2+)</name>
        <dbReference type="ChEBI" id="CHEBI:29105"/>
        <note>catalytic</note>
    </ligand>
</feature>
<keyword evidence="9 12" id="KW-1133">Transmembrane helix</keyword>
<dbReference type="InterPro" id="IPR050083">
    <property type="entry name" value="HtpX_protease"/>
</dbReference>
<keyword evidence="10 12" id="KW-0482">Metalloprotease</keyword>
<reference evidence="14 15" key="1">
    <citation type="journal article" date="2016" name="Nat. Commun.">
        <title>Thousands of microbial genomes shed light on interconnected biogeochemical processes in an aquifer system.</title>
        <authorList>
            <person name="Anantharaman K."/>
            <person name="Brown C.T."/>
            <person name="Hug L.A."/>
            <person name="Sharon I."/>
            <person name="Castelle C.J."/>
            <person name="Probst A.J."/>
            <person name="Thomas B.C."/>
            <person name="Singh A."/>
            <person name="Wilkins M.J."/>
            <person name="Karaoz U."/>
            <person name="Brodie E.L."/>
            <person name="Williams K.H."/>
            <person name="Hubbard S.S."/>
            <person name="Banfield J.F."/>
        </authorList>
    </citation>
    <scope>NUCLEOTIDE SEQUENCE [LARGE SCALE GENOMIC DNA]</scope>
</reference>
<name>A0A1G2M352_9BACT</name>
<feature type="transmembrane region" description="Helical" evidence="12">
    <location>
        <begin position="16"/>
        <end position="36"/>
    </location>
</feature>
<dbReference type="STRING" id="1802301.A2664_02585"/>
<dbReference type="Pfam" id="PF01435">
    <property type="entry name" value="Peptidase_M48"/>
    <property type="match status" value="1"/>
</dbReference>
<evidence type="ECO:0000256" key="4">
    <source>
        <dbReference type="ARBA" id="ARBA00022670"/>
    </source>
</evidence>
<organism evidence="14 15">
    <name type="scientific">Candidatus Taylorbacteria bacterium RIFCSPHIGHO2_01_FULL_46_22b</name>
    <dbReference type="NCBI Taxonomy" id="1802301"/>
    <lineage>
        <taxon>Bacteria</taxon>
        <taxon>Candidatus Tayloriibacteriota</taxon>
    </lineage>
</organism>
<evidence type="ECO:0000256" key="2">
    <source>
        <dbReference type="ARBA" id="ARBA00009779"/>
    </source>
</evidence>
<protein>
    <recommendedName>
        <fullName evidence="12">Protease HtpX homolog</fullName>
        <ecNumber evidence="12">3.4.24.-</ecNumber>
    </recommendedName>
</protein>
<feature type="transmembrane region" description="Helical" evidence="12">
    <location>
        <begin position="194"/>
        <end position="217"/>
    </location>
</feature>
<comment type="subcellular location">
    <subcellularLocation>
        <location evidence="1 12">Cell membrane</location>
        <topology evidence="1 12">Multi-pass membrane protein</topology>
    </subcellularLocation>
</comment>